<evidence type="ECO:0000313" key="2">
    <source>
        <dbReference type="Proteomes" id="UP000482800"/>
    </source>
</evidence>
<gene>
    <name evidence="1" type="ORF">Phou_036560</name>
</gene>
<evidence type="ECO:0000313" key="1">
    <source>
        <dbReference type="EMBL" id="GFJ79476.1"/>
    </source>
</evidence>
<accession>A0A6V8KBW6</accession>
<comment type="caution">
    <text evidence="1">The sequence shown here is derived from an EMBL/GenBank/DDBJ whole genome shotgun (WGS) entry which is preliminary data.</text>
</comment>
<name>A0A6V8KBW6_9ACTN</name>
<dbReference type="Proteomes" id="UP000482800">
    <property type="component" value="Unassembled WGS sequence"/>
</dbReference>
<dbReference type="RefSeq" id="WP_173057008.1">
    <property type="nucleotide sequence ID" value="NZ_BAABGO010000001.1"/>
</dbReference>
<organism evidence="1 2">
    <name type="scientific">Phytohabitans houttuyneae</name>
    <dbReference type="NCBI Taxonomy" id="1076126"/>
    <lineage>
        <taxon>Bacteria</taxon>
        <taxon>Bacillati</taxon>
        <taxon>Actinomycetota</taxon>
        <taxon>Actinomycetes</taxon>
        <taxon>Micromonosporales</taxon>
        <taxon>Micromonosporaceae</taxon>
    </lineage>
</organism>
<reference evidence="1 2" key="2">
    <citation type="submission" date="2020-03" db="EMBL/GenBank/DDBJ databases">
        <authorList>
            <person name="Ichikawa N."/>
            <person name="Kimura A."/>
            <person name="Kitahashi Y."/>
            <person name="Uohara A."/>
        </authorList>
    </citation>
    <scope>NUCLEOTIDE SEQUENCE [LARGE SCALE GENOMIC DNA]</scope>
    <source>
        <strain evidence="1 2">NBRC 108639</strain>
    </source>
</reference>
<keyword evidence="2" id="KW-1185">Reference proteome</keyword>
<reference evidence="1 2" key="1">
    <citation type="submission" date="2020-03" db="EMBL/GenBank/DDBJ databases">
        <title>Whole genome shotgun sequence of Phytohabitans houttuyneae NBRC 108639.</title>
        <authorList>
            <person name="Komaki H."/>
            <person name="Tamura T."/>
        </authorList>
    </citation>
    <scope>NUCLEOTIDE SEQUENCE [LARGE SCALE GENOMIC DNA]</scope>
    <source>
        <strain evidence="1 2">NBRC 108639</strain>
    </source>
</reference>
<dbReference type="AlphaFoldDB" id="A0A6V8KBW6"/>
<proteinExistence type="predicted"/>
<dbReference type="EMBL" id="BLPF01000001">
    <property type="protein sequence ID" value="GFJ79476.1"/>
    <property type="molecule type" value="Genomic_DNA"/>
</dbReference>
<sequence length="201" mass="22599">MTTEAADLVEGVEAAGATDEIVPRSTKDRIAAAKLPERTVDICLRGDLQAEWEELERQLREAFAREQGDKRLNSGGESRRLAQQIEALQGQMRADTLVFRMRALPRKKWTALQKDHPPRKDNEADQELGYNVDDFVPAAIKACTVEPADLDDAAWEHLLDEVLTEYQFVQLQNTAYALNVNKVNVPNSFAASRILRPSEPE</sequence>
<protein>
    <submittedName>
        <fullName evidence="1">Uncharacterized protein</fullName>
    </submittedName>
</protein>